<feature type="compositionally biased region" description="Low complexity" evidence="1">
    <location>
        <begin position="176"/>
        <end position="189"/>
    </location>
</feature>
<sequence>MGLTVTVRFDQHGVFFAGETLRCTITFHHARPTTAVSCNIPLARGPRRRNLSTLSIGSTGTRLSEQQYTNGDPEDDLGVGARPHSTVPLESSRSSPPLSDTPSLVSAPGSTPSHLRLWPRLHSDLNPTIMSESRRSSIDWSLPPPTTELQERWTAFGLPELTTSGALQCPTDLFTPPSRSRAASSVRSPNGESQAMPPWSQAARRPLPSALTNISPP</sequence>
<feature type="region of interest" description="Disordered" evidence="1">
    <location>
        <begin position="49"/>
        <end position="117"/>
    </location>
</feature>
<keyword evidence="3" id="KW-1185">Reference proteome</keyword>
<proteinExistence type="predicted"/>
<dbReference type="EMBL" id="JANBQB010001318">
    <property type="protein sequence ID" value="KAJ1971590.1"/>
    <property type="molecule type" value="Genomic_DNA"/>
</dbReference>
<gene>
    <name evidence="2" type="ORF">H4R34_005692</name>
</gene>
<accession>A0A9W8AWI7</accession>
<reference evidence="2" key="1">
    <citation type="submission" date="2022-07" db="EMBL/GenBank/DDBJ databases">
        <title>Phylogenomic reconstructions and comparative analyses of Kickxellomycotina fungi.</title>
        <authorList>
            <person name="Reynolds N.K."/>
            <person name="Stajich J.E."/>
            <person name="Barry K."/>
            <person name="Grigoriev I.V."/>
            <person name="Crous P."/>
            <person name="Smith M.E."/>
        </authorList>
    </citation>
    <scope>NUCLEOTIDE SEQUENCE</scope>
    <source>
        <strain evidence="2">RSA 567</strain>
    </source>
</reference>
<feature type="compositionally biased region" description="Polar residues" evidence="1">
    <location>
        <begin position="51"/>
        <end position="70"/>
    </location>
</feature>
<evidence type="ECO:0000313" key="2">
    <source>
        <dbReference type="EMBL" id="KAJ1971590.1"/>
    </source>
</evidence>
<feature type="region of interest" description="Disordered" evidence="1">
    <location>
        <begin position="172"/>
        <end position="217"/>
    </location>
</feature>
<dbReference type="AlphaFoldDB" id="A0A9W8AWI7"/>
<protein>
    <submittedName>
        <fullName evidence="2">Uncharacterized protein</fullName>
    </submittedName>
</protein>
<feature type="compositionally biased region" description="Low complexity" evidence="1">
    <location>
        <begin position="88"/>
        <end position="106"/>
    </location>
</feature>
<feature type="non-terminal residue" evidence="2">
    <location>
        <position position="217"/>
    </location>
</feature>
<comment type="caution">
    <text evidence="2">The sequence shown here is derived from an EMBL/GenBank/DDBJ whole genome shotgun (WGS) entry which is preliminary data.</text>
</comment>
<dbReference type="Proteomes" id="UP001151582">
    <property type="component" value="Unassembled WGS sequence"/>
</dbReference>
<name>A0A9W8AWI7_9FUNG</name>
<dbReference type="OrthoDB" id="1918at2759"/>
<evidence type="ECO:0000256" key="1">
    <source>
        <dbReference type="SAM" id="MobiDB-lite"/>
    </source>
</evidence>
<evidence type="ECO:0000313" key="3">
    <source>
        <dbReference type="Proteomes" id="UP001151582"/>
    </source>
</evidence>
<organism evidence="2 3">
    <name type="scientific">Dimargaris verticillata</name>
    <dbReference type="NCBI Taxonomy" id="2761393"/>
    <lineage>
        <taxon>Eukaryota</taxon>
        <taxon>Fungi</taxon>
        <taxon>Fungi incertae sedis</taxon>
        <taxon>Zoopagomycota</taxon>
        <taxon>Kickxellomycotina</taxon>
        <taxon>Dimargaritomycetes</taxon>
        <taxon>Dimargaritales</taxon>
        <taxon>Dimargaritaceae</taxon>
        <taxon>Dimargaris</taxon>
    </lineage>
</organism>